<dbReference type="EMBL" id="JBGMEK010000042">
    <property type="protein sequence ID" value="MFA0812462.1"/>
    <property type="molecule type" value="Genomic_DNA"/>
</dbReference>
<dbReference type="Proteomes" id="UP001569428">
    <property type="component" value="Unassembled WGS sequence"/>
</dbReference>
<comment type="caution">
    <text evidence="2">The sequence shown here is derived from an EMBL/GenBank/DDBJ whole genome shotgun (WGS) entry which is preliminary data.</text>
</comment>
<reference evidence="2 3" key="1">
    <citation type="submission" date="2024-08" db="EMBL/GenBank/DDBJ databases">
        <authorList>
            <person name="Ishaq N."/>
        </authorList>
    </citation>
    <scope>NUCLEOTIDE SEQUENCE [LARGE SCALE GENOMIC DNA]</scope>
    <source>
        <strain evidence="2 3">DSM 18651</strain>
    </source>
</reference>
<name>A0ABV4P3B6_9GAMM</name>
<dbReference type="SUPFAM" id="SSF54637">
    <property type="entry name" value="Thioesterase/thiol ester dehydrase-isomerase"/>
    <property type="match status" value="1"/>
</dbReference>
<dbReference type="InterPro" id="IPR039375">
    <property type="entry name" value="NodN-like"/>
</dbReference>
<dbReference type="InterPro" id="IPR029069">
    <property type="entry name" value="HotDog_dom_sf"/>
</dbReference>
<sequence length="153" mass="17443">MPTLIPPERIGEFIGLEIEPTHWLEIDQQRVNNFAECTLDRQFIHVDPEAAMQTPFGGTIAHGFLTLSLLSHFIEKLDIQIEGMHMVVNYGLEKVRFIRPVKVGSRVAVRAKICDINEKKQGQFLIRLQATMDIEGEVRPAFVAECLFLQLTK</sequence>
<feature type="domain" description="MaoC-like" evidence="1">
    <location>
        <begin position="15"/>
        <end position="122"/>
    </location>
</feature>
<dbReference type="CDD" id="cd03450">
    <property type="entry name" value="NodN"/>
    <property type="match status" value="1"/>
</dbReference>
<evidence type="ECO:0000313" key="2">
    <source>
        <dbReference type="EMBL" id="MFA0812462.1"/>
    </source>
</evidence>
<gene>
    <name evidence="2" type="ORF">ACCI49_16235</name>
</gene>
<dbReference type="PANTHER" id="PTHR42993:SF1">
    <property type="entry name" value="MAOC-LIKE DEHYDRATASE DOMAIN-CONTAINING PROTEIN"/>
    <property type="match status" value="1"/>
</dbReference>
<organism evidence="2 3">
    <name type="scientific">Microbulbifer epialgicus</name>
    <dbReference type="NCBI Taxonomy" id="393907"/>
    <lineage>
        <taxon>Bacteria</taxon>
        <taxon>Pseudomonadati</taxon>
        <taxon>Pseudomonadota</taxon>
        <taxon>Gammaproteobacteria</taxon>
        <taxon>Cellvibrionales</taxon>
        <taxon>Microbulbiferaceae</taxon>
        <taxon>Microbulbifer</taxon>
    </lineage>
</organism>
<dbReference type="InterPro" id="IPR002539">
    <property type="entry name" value="MaoC-like_dom"/>
</dbReference>
<dbReference type="Pfam" id="PF01575">
    <property type="entry name" value="MaoC_dehydratas"/>
    <property type="match status" value="1"/>
</dbReference>
<accession>A0ABV4P3B6</accession>
<dbReference type="Gene3D" id="3.10.129.10">
    <property type="entry name" value="Hotdog Thioesterase"/>
    <property type="match status" value="1"/>
</dbReference>
<evidence type="ECO:0000259" key="1">
    <source>
        <dbReference type="Pfam" id="PF01575"/>
    </source>
</evidence>
<evidence type="ECO:0000313" key="3">
    <source>
        <dbReference type="Proteomes" id="UP001569428"/>
    </source>
</evidence>
<keyword evidence="3" id="KW-1185">Reference proteome</keyword>
<proteinExistence type="predicted"/>
<protein>
    <submittedName>
        <fullName evidence="2">MaoC family dehydratase</fullName>
    </submittedName>
</protein>
<dbReference type="PANTHER" id="PTHR42993">
    <property type="entry name" value="MAOC-LIKE DEHYDRATASE DOMAIN-CONTAINING PROTEIN"/>
    <property type="match status" value="1"/>
</dbReference>
<dbReference type="RefSeq" id="WP_020411368.1">
    <property type="nucleotide sequence ID" value="NZ_JBGMEK010000042.1"/>
</dbReference>